<dbReference type="OrthoDB" id="69313at2"/>
<dbReference type="InterPro" id="IPR002586">
    <property type="entry name" value="CobQ/CobB/MinD/ParA_Nub-bd_dom"/>
</dbReference>
<organism evidence="2 3">
    <name type="scientific">Acaryochloris thomasi RCC1774</name>
    <dbReference type="NCBI Taxonomy" id="1764569"/>
    <lineage>
        <taxon>Bacteria</taxon>
        <taxon>Bacillati</taxon>
        <taxon>Cyanobacteriota</taxon>
        <taxon>Cyanophyceae</taxon>
        <taxon>Acaryochloridales</taxon>
        <taxon>Acaryochloridaceae</taxon>
        <taxon>Acaryochloris</taxon>
        <taxon>Acaryochloris thomasi</taxon>
    </lineage>
</organism>
<comment type="caution">
    <text evidence="2">The sequence shown here is derived from an EMBL/GenBank/DDBJ whole genome shotgun (WGS) entry which is preliminary data.</text>
</comment>
<protein>
    <recommendedName>
        <fullName evidence="1">CobQ/CobB/MinD/ParA nucleotide binding domain-containing protein</fullName>
    </recommendedName>
</protein>
<keyword evidence="3" id="KW-1185">Reference proteome</keyword>
<dbReference type="InterPro" id="IPR050678">
    <property type="entry name" value="DNA_Partitioning_ATPase"/>
</dbReference>
<accession>A0A2W1J953</accession>
<dbReference type="EMBL" id="PQWO01000027">
    <property type="protein sequence ID" value="PZD70819.1"/>
    <property type="molecule type" value="Genomic_DNA"/>
</dbReference>
<reference evidence="2 3" key="1">
    <citation type="journal article" date="2018" name="Sci. Rep.">
        <title>A novel species of the marine cyanobacterium Acaryochloris with a unique pigment content and lifestyle.</title>
        <authorList>
            <person name="Partensky F."/>
            <person name="Six C."/>
            <person name="Ratin M."/>
            <person name="Garczarek L."/>
            <person name="Vaulot D."/>
            <person name="Probert I."/>
            <person name="Calteau A."/>
            <person name="Gourvil P."/>
            <person name="Marie D."/>
            <person name="Grebert T."/>
            <person name="Bouchier C."/>
            <person name="Le Panse S."/>
            <person name="Gachenot M."/>
            <person name="Rodriguez F."/>
            <person name="Garrido J.L."/>
        </authorList>
    </citation>
    <scope>NUCLEOTIDE SEQUENCE [LARGE SCALE GENOMIC DNA]</scope>
    <source>
        <strain evidence="2 3">RCC1774</strain>
    </source>
</reference>
<dbReference type="SUPFAM" id="SSF52540">
    <property type="entry name" value="P-loop containing nucleoside triphosphate hydrolases"/>
    <property type="match status" value="1"/>
</dbReference>
<evidence type="ECO:0000313" key="2">
    <source>
        <dbReference type="EMBL" id="PZD70819.1"/>
    </source>
</evidence>
<dbReference type="Proteomes" id="UP000248857">
    <property type="component" value="Unassembled WGS sequence"/>
</dbReference>
<dbReference type="CDD" id="cd02042">
    <property type="entry name" value="ParAB_family"/>
    <property type="match status" value="1"/>
</dbReference>
<dbReference type="PANTHER" id="PTHR13696">
    <property type="entry name" value="P-LOOP CONTAINING NUCLEOSIDE TRIPHOSPHATE HYDROLASE"/>
    <property type="match status" value="1"/>
</dbReference>
<dbReference type="RefSeq" id="WP_110988647.1">
    <property type="nucleotide sequence ID" value="NZ_CAWNWM010000027.1"/>
</dbReference>
<evidence type="ECO:0000313" key="3">
    <source>
        <dbReference type="Proteomes" id="UP000248857"/>
    </source>
</evidence>
<proteinExistence type="predicted"/>
<name>A0A2W1J953_9CYAN</name>
<dbReference type="AlphaFoldDB" id="A0A2W1J953"/>
<evidence type="ECO:0000259" key="1">
    <source>
        <dbReference type="Pfam" id="PF01656"/>
    </source>
</evidence>
<gene>
    <name evidence="2" type="ORF">C1752_08961</name>
</gene>
<feature type="domain" description="CobQ/CobB/MinD/ParA nucleotide binding" evidence="1">
    <location>
        <begin position="26"/>
        <end position="190"/>
    </location>
</feature>
<dbReference type="Gene3D" id="3.40.50.300">
    <property type="entry name" value="P-loop containing nucleotide triphosphate hydrolases"/>
    <property type="match status" value="1"/>
</dbReference>
<dbReference type="InterPro" id="IPR027417">
    <property type="entry name" value="P-loop_NTPase"/>
</dbReference>
<dbReference type="PANTHER" id="PTHR13696:SF96">
    <property type="entry name" value="COBQ_COBB_MIND_PARA NUCLEOTIDE BINDING DOMAIN-CONTAINING PROTEIN"/>
    <property type="match status" value="1"/>
</dbReference>
<dbReference type="Pfam" id="PF01656">
    <property type="entry name" value="CbiA"/>
    <property type="match status" value="1"/>
</dbReference>
<sequence>MATATREKPRAPRRKKFTPPTKKIVIAFLSQKGGVGKTTTAAHARDWFEQFGSVGFVDADAQRSSSRWLSAISADIQCSVMGDARTLLRELPNVKQQYDYVIVDAPGSMEEVSRAILSRCDIVVIPCQTSQLDLDSNDDTIEMVEVAQDIRGGLPKAVMFFNRAQEGTILLREALEATDEDNKVRQHVFPLDTVIYHRTCIMDVPGQRTTALRESQRLEKSRKKRGVKKVKKLTSIEIARNEYCQLFEEITEIING</sequence>